<keyword evidence="3" id="KW-1185">Reference proteome</keyword>
<evidence type="ECO:0000313" key="2">
    <source>
        <dbReference type="EMBL" id="RUR26838.1"/>
    </source>
</evidence>
<feature type="compositionally biased region" description="Basic and acidic residues" evidence="1">
    <location>
        <begin position="222"/>
        <end position="231"/>
    </location>
</feature>
<organism evidence="2 3">
    <name type="scientific">Vreelandella andesensis</name>
    <dbReference type="NCBI Taxonomy" id="447567"/>
    <lineage>
        <taxon>Bacteria</taxon>
        <taxon>Pseudomonadati</taxon>
        <taxon>Pseudomonadota</taxon>
        <taxon>Gammaproteobacteria</taxon>
        <taxon>Oceanospirillales</taxon>
        <taxon>Halomonadaceae</taxon>
        <taxon>Vreelandella</taxon>
    </lineage>
</organism>
<feature type="region of interest" description="Disordered" evidence="1">
    <location>
        <begin position="57"/>
        <end position="97"/>
    </location>
</feature>
<protein>
    <submittedName>
        <fullName evidence="2">Uncharacterized protein</fullName>
    </submittedName>
</protein>
<name>A0A433KEY9_9GAMM</name>
<feature type="region of interest" description="Disordered" evidence="1">
    <location>
        <begin position="181"/>
        <end position="231"/>
    </location>
</feature>
<dbReference type="AlphaFoldDB" id="A0A433KEY9"/>
<feature type="compositionally biased region" description="Gly residues" evidence="1">
    <location>
        <begin position="184"/>
        <end position="197"/>
    </location>
</feature>
<evidence type="ECO:0000313" key="3">
    <source>
        <dbReference type="Proteomes" id="UP000287336"/>
    </source>
</evidence>
<accession>A0A433KEY9</accession>
<reference evidence="2 3" key="1">
    <citation type="submission" date="2018-12" db="EMBL/GenBank/DDBJ databases">
        <title>three novel Halomonas strain isolated from plants.</title>
        <authorList>
            <person name="Sun C."/>
        </authorList>
    </citation>
    <scope>NUCLEOTIDE SEQUENCE [LARGE SCALE GENOMIC DNA]</scope>
    <source>
        <strain evidence="2 3">DSM 19434</strain>
    </source>
</reference>
<dbReference type="RefSeq" id="WP_126949122.1">
    <property type="nucleotide sequence ID" value="NZ_RZHG01000030.1"/>
</dbReference>
<dbReference type="EMBL" id="RZHG01000030">
    <property type="protein sequence ID" value="RUR26838.1"/>
    <property type="molecule type" value="Genomic_DNA"/>
</dbReference>
<dbReference type="OrthoDB" id="6636332at2"/>
<proteinExistence type="predicted"/>
<dbReference type="Proteomes" id="UP000287336">
    <property type="component" value="Unassembled WGS sequence"/>
</dbReference>
<sequence>MLKFKITKDEFAALDEAQQALYAEAGDGYQLQVDGIDDGAELKEALRKEREERAEAKRKLKEFESDAERKERERLEQRQEWEQLAKSEREQREQRDKELAELRDEVANGKRTTTAESVVAGLIDKEATGGVQRYNLLRKEAMQHIAHTPDGIKINGPDGEAWDAKRLGQYLSETYPFLVDGSKASGGGAPGSSGGGAVTKKFDQMDAGELSALRQQNPDVYQRLRDEYHNR</sequence>
<gene>
    <name evidence="2" type="ORF">ELY33_17165</name>
</gene>
<comment type="caution">
    <text evidence="2">The sequence shown here is derived from an EMBL/GenBank/DDBJ whole genome shotgun (WGS) entry which is preliminary data.</text>
</comment>
<evidence type="ECO:0000256" key="1">
    <source>
        <dbReference type="SAM" id="MobiDB-lite"/>
    </source>
</evidence>